<reference evidence="3" key="1">
    <citation type="journal article" date="2014" name="Science">
        <title>Ancient hybridizations among the ancestral genomes of bread wheat.</title>
        <authorList>
            <consortium name="International Wheat Genome Sequencing Consortium,"/>
            <person name="Marcussen T."/>
            <person name="Sandve S.R."/>
            <person name="Heier L."/>
            <person name="Spannagl M."/>
            <person name="Pfeifer M."/>
            <person name="Jakobsen K.S."/>
            <person name="Wulff B.B."/>
            <person name="Steuernagel B."/>
            <person name="Mayer K.F."/>
            <person name="Olsen O.A."/>
        </authorList>
    </citation>
    <scope>NUCLEOTIDE SEQUENCE [LARGE SCALE GENOMIC DNA]</scope>
    <source>
        <strain evidence="3">cv. AL8/78</strain>
    </source>
</reference>
<dbReference type="EnsemblPlants" id="AET7Gv20819600.2">
    <property type="protein sequence ID" value="AET7Gv20819600.2"/>
    <property type="gene ID" value="AET7Gv20819600"/>
</dbReference>
<dbReference type="Gramene" id="AET7Gv20819600.2">
    <property type="protein sequence ID" value="AET7Gv20819600.2"/>
    <property type="gene ID" value="AET7Gv20819600"/>
</dbReference>
<dbReference type="AlphaFoldDB" id="A0A453S5C8"/>
<dbReference type="Proteomes" id="UP000015105">
    <property type="component" value="Chromosome 7D"/>
</dbReference>
<evidence type="ECO:0000256" key="1">
    <source>
        <dbReference type="SAM" id="MobiDB-lite"/>
    </source>
</evidence>
<name>A0A453S5C8_AEGTS</name>
<keyword evidence="3" id="KW-1185">Reference proteome</keyword>
<accession>A0A453S5C8</accession>
<sequence>MVTVHGFANGTNDGTANRKIKRLFNSSERKNPTNFQFERHVARLESRQQQQPSRRCIFTTILPIEFFHTSSEPTSPEDSLGPSSSSPSIIFLHFSVADEPLRKYSSNQRLLAERSTSSNSMSNSGFSDNTSTKTRVDARHT</sequence>
<feature type="region of interest" description="Disordered" evidence="1">
    <location>
        <begin position="107"/>
        <end position="141"/>
    </location>
</feature>
<reference evidence="2" key="5">
    <citation type="journal article" date="2021" name="G3 (Bethesda)">
        <title>Aegilops tauschii genome assembly Aet v5.0 features greater sequence contiguity and improved annotation.</title>
        <authorList>
            <person name="Wang L."/>
            <person name="Zhu T."/>
            <person name="Rodriguez J.C."/>
            <person name="Deal K.R."/>
            <person name="Dubcovsky J."/>
            <person name="McGuire P.E."/>
            <person name="Lux T."/>
            <person name="Spannagl M."/>
            <person name="Mayer K.F.X."/>
            <person name="Baldrich P."/>
            <person name="Meyers B.C."/>
            <person name="Huo N."/>
            <person name="Gu Y.Q."/>
            <person name="Zhou H."/>
            <person name="Devos K.M."/>
            <person name="Bennetzen J.L."/>
            <person name="Unver T."/>
            <person name="Budak H."/>
            <person name="Gulick P.J."/>
            <person name="Galiba G."/>
            <person name="Kalapos B."/>
            <person name="Nelson D.R."/>
            <person name="Li P."/>
            <person name="You F.M."/>
            <person name="Luo M.C."/>
            <person name="Dvorak J."/>
        </authorList>
    </citation>
    <scope>NUCLEOTIDE SEQUENCE [LARGE SCALE GENOMIC DNA]</scope>
    <source>
        <strain evidence="2">cv. AL8/78</strain>
    </source>
</reference>
<proteinExistence type="predicted"/>
<reference evidence="3" key="2">
    <citation type="journal article" date="2017" name="Nat. Plants">
        <title>The Aegilops tauschii genome reveals multiple impacts of transposons.</title>
        <authorList>
            <person name="Zhao G."/>
            <person name="Zou C."/>
            <person name="Li K."/>
            <person name="Wang K."/>
            <person name="Li T."/>
            <person name="Gao L."/>
            <person name="Zhang X."/>
            <person name="Wang H."/>
            <person name="Yang Z."/>
            <person name="Liu X."/>
            <person name="Jiang W."/>
            <person name="Mao L."/>
            <person name="Kong X."/>
            <person name="Jiao Y."/>
            <person name="Jia J."/>
        </authorList>
    </citation>
    <scope>NUCLEOTIDE SEQUENCE [LARGE SCALE GENOMIC DNA]</scope>
    <source>
        <strain evidence="3">cv. AL8/78</strain>
    </source>
</reference>
<reference evidence="2" key="4">
    <citation type="submission" date="2019-03" db="UniProtKB">
        <authorList>
            <consortium name="EnsemblPlants"/>
        </authorList>
    </citation>
    <scope>IDENTIFICATION</scope>
</reference>
<protein>
    <submittedName>
        <fullName evidence="2">Uncharacterized protein</fullName>
    </submittedName>
</protein>
<feature type="compositionally biased region" description="Low complexity" evidence="1">
    <location>
        <begin position="115"/>
        <end position="129"/>
    </location>
</feature>
<organism evidence="2 3">
    <name type="scientific">Aegilops tauschii subsp. strangulata</name>
    <name type="common">Goatgrass</name>
    <dbReference type="NCBI Taxonomy" id="200361"/>
    <lineage>
        <taxon>Eukaryota</taxon>
        <taxon>Viridiplantae</taxon>
        <taxon>Streptophyta</taxon>
        <taxon>Embryophyta</taxon>
        <taxon>Tracheophyta</taxon>
        <taxon>Spermatophyta</taxon>
        <taxon>Magnoliopsida</taxon>
        <taxon>Liliopsida</taxon>
        <taxon>Poales</taxon>
        <taxon>Poaceae</taxon>
        <taxon>BOP clade</taxon>
        <taxon>Pooideae</taxon>
        <taxon>Triticodae</taxon>
        <taxon>Triticeae</taxon>
        <taxon>Triticinae</taxon>
        <taxon>Aegilops</taxon>
    </lineage>
</organism>
<reference evidence="2" key="3">
    <citation type="journal article" date="2017" name="Nature">
        <title>Genome sequence of the progenitor of the wheat D genome Aegilops tauschii.</title>
        <authorList>
            <person name="Luo M.C."/>
            <person name="Gu Y.Q."/>
            <person name="Puiu D."/>
            <person name="Wang H."/>
            <person name="Twardziok S.O."/>
            <person name="Deal K.R."/>
            <person name="Huo N."/>
            <person name="Zhu T."/>
            <person name="Wang L."/>
            <person name="Wang Y."/>
            <person name="McGuire P.E."/>
            <person name="Liu S."/>
            <person name="Long H."/>
            <person name="Ramasamy R.K."/>
            <person name="Rodriguez J.C."/>
            <person name="Van S.L."/>
            <person name="Yuan L."/>
            <person name="Wang Z."/>
            <person name="Xia Z."/>
            <person name="Xiao L."/>
            <person name="Anderson O.D."/>
            <person name="Ouyang S."/>
            <person name="Liang Y."/>
            <person name="Zimin A.V."/>
            <person name="Pertea G."/>
            <person name="Qi P."/>
            <person name="Bennetzen J.L."/>
            <person name="Dai X."/>
            <person name="Dawson M.W."/>
            <person name="Muller H.G."/>
            <person name="Kugler K."/>
            <person name="Rivarola-Duarte L."/>
            <person name="Spannagl M."/>
            <person name="Mayer K.F.X."/>
            <person name="Lu F.H."/>
            <person name="Bevan M.W."/>
            <person name="Leroy P."/>
            <person name="Li P."/>
            <person name="You F.M."/>
            <person name="Sun Q."/>
            <person name="Liu Z."/>
            <person name="Lyons E."/>
            <person name="Wicker T."/>
            <person name="Salzberg S.L."/>
            <person name="Devos K.M."/>
            <person name="Dvorak J."/>
        </authorList>
    </citation>
    <scope>NUCLEOTIDE SEQUENCE [LARGE SCALE GENOMIC DNA]</scope>
    <source>
        <strain evidence="2">cv. AL8/78</strain>
    </source>
</reference>
<evidence type="ECO:0000313" key="2">
    <source>
        <dbReference type="EnsemblPlants" id="AET7Gv20819600.2"/>
    </source>
</evidence>
<evidence type="ECO:0000313" key="3">
    <source>
        <dbReference type="Proteomes" id="UP000015105"/>
    </source>
</evidence>